<dbReference type="SMART" id="SM00320">
    <property type="entry name" value="WD40"/>
    <property type="match status" value="8"/>
</dbReference>
<dbReference type="InterPro" id="IPR036322">
    <property type="entry name" value="WD40_repeat_dom_sf"/>
</dbReference>
<dbReference type="InterPro" id="IPR000719">
    <property type="entry name" value="Prot_kinase_dom"/>
</dbReference>
<dbReference type="RefSeq" id="WP_145183062.1">
    <property type="nucleotide sequence ID" value="NZ_CP036290.1"/>
</dbReference>
<dbReference type="AlphaFoldDB" id="A0A518CW11"/>
<reference evidence="9 10" key="1">
    <citation type="submission" date="2019-02" db="EMBL/GenBank/DDBJ databases">
        <title>Deep-cultivation of Planctomycetes and their phenomic and genomic characterization uncovers novel biology.</title>
        <authorList>
            <person name="Wiegand S."/>
            <person name="Jogler M."/>
            <person name="Boedeker C."/>
            <person name="Pinto D."/>
            <person name="Vollmers J."/>
            <person name="Rivas-Marin E."/>
            <person name="Kohn T."/>
            <person name="Peeters S.H."/>
            <person name="Heuer A."/>
            <person name="Rast P."/>
            <person name="Oberbeckmann S."/>
            <person name="Bunk B."/>
            <person name="Jeske O."/>
            <person name="Meyerdierks A."/>
            <person name="Storesund J.E."/>
            <person name="Kallscheuer N."/>
            <person name="Luecker S."/>
            <person name="Lage O.M."/>
            <person name="Pohl T."/>
            <person name="Merkel B.J."/>
            <person name="Hornburger P."/>
            <person name="Mueller R.-W."/>
            <person name="Bruemmer F."/>
            <person name="Labrenz M."/>
            <person name="Spormann A.M."/>
            <person name="Op den Camp H."/>
            <person name="Overmann J."/>
            <person name="Amann R."/>
            <person name="Jetten M.S.M."/>
            <person name="Mascher T."/>
            <person name="Medema M.H."/>
            <person name="Devos D.P."/>
            <person name="Kaster A.-K."/>
            <person name="Ovreas L."/>
            <person name="Rohde M."/>
            <person name="Galperin M.Y."/>
            <person name="Jogler C."/>
        </authorList>
    </citation>
    <scope>NUCLEOTIDE SEQUENCE [LARGE SCALE GENOMIC DNA]</scope>
    <source>
        <strain evidence="9 10">Pla163</strain>
    </source>
</reference>
<dbReference type="PROSITE" id="PS00678">
    <property type="entry name" value="WD_REPEATS_1"/>
    <property type="match status" value="1"/>
</dbReference>
<keyword evidence="7" id="KW-0472">Membrane</keyword>
<gene>
    <name evidence="9" type="primary">prkC_1</name>
    <name evidence="9" type="ORF">Pla163_05150</name>
</gene>
<dbReference type="InterPro" id="IPR017441">
    <property type="entry name" value="Protein_kinase_ATP_BS"/>
</dbReference>
<dbReference type="InterPro" id="IPR015943">
    <property type="entry name" value="WD40/YVTN_repeat-like_dom_sf"/>
</dbReference>
<dbReference type="PROSITE" id="PS00108">
    <property type="entry name" value="PROTEIN_KINASE_ST"/>
    <property type="match status" value="1"/>
</dbReference>
<keyword evidence="2" id="KW-0677">Repeat</keyword>
<dbReference type="SUPFAM" id="SSF63829">
    <property type="entry name" value="Calcium-dependent phosphotriesterase"/>
    <property type="match status" value="1"/>
</dbReference>
<dbReference type="Pfam" id="PF00400">
    <property type="entry name" value="WD40"/>
    <property type="match status" value="5"/>
</dbReference>
<keyword evidence="9" id="KW-0808">Transferase</keyword>
<keyword evidence="7" id="KW-0812">Transmembrane</keyword>
<dbReference type="GO" id="GO:0005524">
    <property type="term" value="F:ATP binding"/>
    <property type="evidence" value="ECO:0007669"/>
    <property type="project" value="UniProtKB-UniRule"/>
</dbReference>
<dbReference type="Gene3D" id="2.130.10.10">
    <property type="entry name" value="YVTN repeat-like/Quinoprotein amine dehydrogenase"/>
    <property type="match status" value="3"/>
</dbReference>
<evidence type="ECO:0000256" key="6">
    <source>
        <dbReference type="PROSITE-ProRule" id="PRU10141"/>
    </source>
</evidence>
<dbReference type="InterPro" id="IPR011009">
    <property type="entry name" value="Kinase-like_dom_sf"/>
</dbReference>
<keyword evidence="4 6" id="KW-0067">ATP-binding</keyword>
<organism evidence="9 10">
    <name type="scientific">Rohdeia mirabilis</name>
    <dbReference type="NCBI Taxonomy" id="2528008"/>
    <lineage>
        <taxon>Bacteria</taxon>
        <taxon>Pseudomonadati</taxon>
        <taxon>Planctomycetota</taxon>
        <taxon>Planctomycetia</taxon>
        <taxon>Planctomycetia incertae sedis</taxon>
        <taxon>Rohdeia</taxon>
    </lineage>
</organism>
<feature type="repeat" description="WD" evidence="5">
    <location>
        <begin position="1017"/>
        <end position="1058"/>
    </location>
</feature>
<feature type="repeat" description="WD" evidence="5">
    <location>
        <begin position="756"/>
        <end position="788"/>
    </location>
</feature>
<dbReference type="OrthoDB" id="500858at2"/>
<feature type="transmembrane region" description="Helical" evidence="7">
    <location>
        <begin position="403"/>
        <end position="425"/>
    </location>
</feature>
<dbReference type="PANTHER" id="PTHR19879">
    <property type="entry name" value="TRANSCRIPTION INITIATION FACTOR TFIID"/>
    <property type="match status" value="1"/>
</dbReference>
<evidence type="ECO:0000256" key="7">
    <source>
        <dbReference type="SAM" id="Phobius"/>
    </source>
</evidence>
<keyword evidence="3 6" id="KW-0547">Nucleotide-binding</keyword>
<name>A0A518CW11_9BACT</name>
<dbReference type="EC" id="2.7.11.1" evidence="9"/>
<dbReference type="EMBL" id="CP036290">
    <property type="protein sequence ID" value="QDU83416.1"/>
    <property type="molecule type" value="Genomic_DNA"/>
</dbReference>
<accession>A0A518CW11</accession>
<dbReference type="GO" id="GO:0004674">
    <property type="term" value="F:protein serine/threonine kinase activity"/>
    <property type="evidence" value="ECO:0007669"/>
    <property type="project" value="UniProtKB-EC"/>
</dbReference>
<sequence>MSGDSLPPDATDERARYERLHRLFDAARNLTPDARADFAAESCAGDEELRAELEKLMAAMGDADAPFSDASLDRGREQLERLFDTPDEIDAMPATDAGWLPETIGAYRVIDRIGAGGMGVVYEAEQSSPRRRVALKLIHPGHLTTERVQRFEREARILARLSHPGIAQVYEAGSFDAGRGSQPFFAMELVDGVDLRSYVRREGLDDRARIELIAAVCDAVHHAHRAGIVHRDLKPDNVLVDASGRPKVLDFGIAFTTESSTLLSTLVTEEGRILGTLAYMAPEQLQGSQAEITPRTDVYALGAMAFELLAGELPVDPTGLSITAGIQLVASAEPKRAGAVRRVLRGDLDTILGKALEKEPPRRYESAEALAADLRRHLADQPIAARPPSTAYRVHKFARRHKGVVAALVALALGVVTSTALAILADERRREADALGAELDTSLYLAQMQLASDVAFEPSSAPRIRETIAPWNPRDGAADRRGFEWYMLDRLTRADETVLDRGERLTALRWHPSRDLFVTGERDAAVYDGDVGAFVANLGNAFDVHEIAWSPSGDVVALTGPFEVAIYETDTWEQIALYTTNTEGLGLAWHPSGAHLLVTGRDGTVRRLDRGTWELELVHEDRYLYGHEGLCSFHPSGAYLVVTTDRANAAQAFDATTFEAGPILPFAADISINITRIQFSPSGDRIAVAGSRGTVEIFATGEPDDADWKLLQLLEGHDQRVVDVMWSADGSRLATSSADRSVQVFDTATGRRLELKRGHAASVDAIDWRPSDGVLASASLDGTVRLWESTSTPAQWFVPGREGAWTSEAAIAFGPDDDWIAVDTGLGTELRAIVGGRVSPAREIHSGSFVEWRDDGRYLAWYSGEHLVVYDWEHDREHARRWVGAATAYGAHIAWNPWRPEVIALGGAIHLRLVEVPDEVGAEPVERKLPLEAGIVRDVDWIRGGAQLLVASTNGATGSTSIVHLDDGDRIEPGPSLGNVDPLDVDVSPDGRHAAFALDNGTVRVLAIEDWSEVHVLAGHTNRVRCVAYSPDGARLATGSGDRSLRLWDARSGRLAATFTFDTGVRNLAWSHDGGQLVVMGDDTSIRLFDARPKAAGAVRGR</sequence>
<dbReference type="PROSITE" id="PS50294">
    <property type="entry name" value="WD_REPEATS_REGION"/>
    <property type="match status" value="3"/>
</dbReference>
<dbReference type="Proteomes" id="UP000319342">
    <property type="component" value="Chromosome"/>
</dbReference>
<evidence type="ECO:0000256" key="1">
    <source>
        <dbReference type="ARBA" id="ARBA00022574"/>
    </source>
</evidence>
<dbReference type="InterPro" id="IPR019775">
    <property type="entry name" value="WD40_repeat_CS"/>
</dbReference>
<evidence type="ECO:0000256" key="2">
    <source>
        <dbReference type="ARBA" id="ARBA00022737"/>
    </source>
</evidence>
<evidence type="ECO:0000256" key="5">
    <source>
        <dbReference type="PROSITE-ProRule" id="PRU00221"/>
    </source>
</evidence>
<dbReference type="InterPro" id="IPR008271">
    <property type="entry name" value="Ser/Thr_kinase_AS"/>
</dbReference>
<evidence type="ECO:0000256" key="4">
    <source>
        <dbReference type="ARBA" id="ARBA00022840"/>
    </source>
</evidence>
<dbReference type="SMART" id="SM00220">
    <property type="entry name" value="S_TKc"/>
    <property type="match status" value="1"/>
</dbReference>
<dbReference type="Gene3D" id="3.30.200.20">
    <property type="entry name" value="Phosphorylase Kinase, domain 1"/>
    <property type="match status" value="1"/>
</dbReference>
<dbReference type="SUPFAM" id="SSF56112">
    <property type="entry name" value="Protein kinase-like (PK-like)"/>
    <property type="match status" value="1"/>
</dbReference>
<keyword evidence="7" id="KW-1133">Transmembrane helix</keyword>
<dbReference type="PROSITE" id="PS00107">
    <property type="entry name" value="PROTEIN_KINASE_ATP"/>
    <property type="match status" value="1"/>
</dbReference>
<feature type="binding site" evidence="6">
    <location>
        <position position="136"/>
    </location>
    <ligand>
        <name>ATP</name>
        <dbReference type="ChEBI" id="CHEBI:30616"/>
    </ligand>
</feature>
<evidence type="ECO:0000256" key="3">
    <source>
        <dbReference type="ARBA" id="ARBA00022741"/>
    </source>
</evidence>
<evidence type="ECO:0000313" key="10">
    <source>
        <dbReference type="Proteomes" id="UP000319342"/>
    </source>
</evidence>
<dbReference type="PANTHER" id="PTHR19879:SF9">
    <property type="entry name" value="TRANSCRIPTION INITIATION FACTOR TFIID SUBUNIT 5"/>
    <property type="match status" value="1"/>
</dbReference>
<evidence type="ECO:0000313" key="9">
    <source>
        <dbReference type="EMBL" id="QDU83416.1"/>
    </source>
</evidence>
<proteinExistence type="predicted"/>
<dbReference type="SUPFAM" id="SSF82171">
    <property type="entry name" value="DPP6 N-terminal domain-like"/>
    <property type="match status" value="1"/>
</dbReference>
<feature type="repeat" description="WD" evidence="5">
    <location>
        <begin position="714"/>
        <end position="755"/>
    </location>
</feature>
<dbReference type="Pfam" id="PF00069">
    <property type="entry name" value="Pkinase"/>
    <property type="match status" value="1"/>
</dbReference>
<dbReference type="SUPFAM" id="SSF50978">
    <property type="entry name" value="WD40 repeat-like"/>
    <property type="match status" value="1"/>
</dbReference>
<dbReference type="InterPro" id="IPR001680">
    <property type="entry name" value="WD40_rpt"/>
</dbReference>
<keyword evidence="1 5" id="KW-0853">WD repeat</keyword>
<keyword evidence="9" id="KW-0418">Kinase</keyword>
<feature type="domain" description="Protein kinase" evidence="8">
    <location>
        <begin position="107"/>
        <end position="378"/>
    </location>
</feature>
<dbReference type="PROSITE" id="PS50082">
    <property type="entry name" value="WD_REPEATS_2"/>
    <property type="match status" value="3"/>
</dbReference>
<keyword evidence="10" id="KW-1185">Reference proteome</keyword>
<dbReference type="PROSITE" id="PS50011">
    <property type="entry name" value="PROTEIN_KINASE_DOM"/>
    <property type="match status" value="1"/>
</dbReference>
<protein>
    <submittedName>
        <fullName evidence="9">Serine/threonine-protein kinase PrkC</fullName>
        <ecNumber evidence="9">2.7.11.1</ecNumber>
    </submittedName>
</protein>
<evidence type="ECO:0000259" key="8">
    <source>
        <dbReference type="PROSITE" id="PS50011"/>
    </source>
</evidence>
<dbReference type="CDD" id="cd14014">
    <property type="entry name" value="STKc_PknB_like"/>
    <property type="match status" value="1"/>
</dbReference>
<dbReference type="Gene3D" id="1.10.510.10">
    <property type="entry name" value="Transferase(Phosphotransferase) domain 1"/>
    <property type="match status" value="1"/>
</dbReference>